<protein>
    <submittedName>
        <fullName evidence="4">Response regulator</fullName>
    </submittedName>
</protein>
<evidence type="ECO:0000259" key="3">
    <source>
        <dbReference type="PROSITE" id="PS50110"/>
    </source>
</evidence>
<dbReference type="EMBL" id="JAHHHD010000022">
    <property type="protein sequence ID" value="MBW4660540.1"/>
    <property type="molecule type" value="Genomic_DNA"/>
</dbReference>
<reference evidence="4" key="1">
    <citation type="submission" date="2021-05" db="EMBL/GenBank/DDBJ databases">
        <authorList>
            <person name="Pietrasiak N."/>
            <person name="Ward R."/>
            <person name="Stajich J.E."/>
            <person name="Kurbessoian T."/>
        </authorList>
    </citation>
    <scope>NUCLEOTIDE SEQUENCE</scope>
    <source>
        <strain evidence="4">UHER 2000/2452</strain>
    </source>
</reference>
<dbReference type="PANTHER" id="PTHR44591">
    <property type="entry name" value="STRESS RESPONSE REGULATOR PROTEIN 1"/>
    <property type="match status" value="1"/>
</dbReference>
<gene>
    <name evidence="4" type="ORF">KME15_17855</name>
</gene>
<dbReference type="PANTHER" id="PTHR44591:SF23">
    <property type="entry name" value="CHEY SUBFAMILY"/>
    <property type="match status" value="1"/>
</dbReference>
<sequence length="423" mass="47313">MTIDPRIDSGTEPITETLTETALRAATTTKIGRNLLLLYEQQATGELVITHGRQANLQWRLYFYSGRLLYATGGAHPVRRWYRAFKHYCPEVFSLDWLINAQSDEALWEVDLLNQALNRHEISLTQGKAIIQAIVQEVMFTILGEKFITTQWNPGNQIPQKAVFLSVAQVIYEAQKLRQQWQDSGLGFLQELVSQFSPDLAPVLRSRPLSENTSPPSKGIMQMMKGQLTFWDLSLELKRSLPEVLRALSPLIRQGVVELREIADLPSPCPQPELSAATSAANQPLIACIDDNPITIRAIAQILKPYGYEVLSVLNPLKDIGTLLERKPDVILLDPNLANGNGYDFCMLLRKSPVFQSTPIVILTRQDGMIDRMRARLAGASEFLSKPLEPAQVVQVVQKHLKAEAKTIHTSLQGNSLASCRVV</sequence>
<evidence type="ECO:0000313" key="5">
    <source>
        <dbReference type="Proteomes" id="UP000757435"/>
    </source>
</evidence>
<evidence type="ECO:0000256" key="1">
    <source>
        <dbReference type="ARBA" id="ARBA00022553"/>
    </source>
</evidence>
<dbReference type="InterPro" id="IPR025497">
    <property type="entry name" value="PatA-like_N"/>
</dbReference>
<name>A0A951QEX3_9CYAN</name>
<dbReference type="InterPro" id="IPR011006">
    <property type="entry name" value="CheY-like_superfamily"/>
</dbReference>
<dbReference type="InterPro" id="IPR001789">
    <property type="entry name" value="Sig_transdc_resp-reg_receiver"/>
</dbReference>
<reference evidence="4" key="2">
    <citation type="journal article" date="2022" name="Microbiol. Resour. Announc.">
        <title>Metagenome Sequencing to Explore Phylogenomics of Terrestrial Cyanobacteria.</title>
        <authorList>
            <person name="Ward R.D."/>
            <person name="Stajich J.E."/>
            <person name="Johansen J.R."/>
            <person name="Huntemann M."/>
            <person name="Clum A."/>
            <person name="Foster B."/>
            <person name="Foster B."/>
            <person name="Roux S."/>
            <person name="Palaniappan K."/>
            <person name="Varghese N."/>
            <person name="Mukherjee S."/>
            <person name="Reddy T.B.K."/>
            <person name="Daum C."/>
            <person name="Copeland A."/>
            <person name="Chen I.A."/>
            <person name="Ivanova N.N."/>
            <person name="Kyrpides N.C."/>
            <person name="Shapiro N."/>
            <person name="Eloe-Fadrosh E.A."/>
            <person name="Pietrasiak N."/>
        </authorList>
    </citation>
    <scope>NUCLEOTIDE SEQUENCE</scope>
    <source>
        <strain evidence="4">UHER 2000/2452</strain>
    </source>
</reference>
<dbReference type="SMART" id="SM00448">
    <property type="entry name" value="REC"/>
    <property type="match status" value="1"/>
</dbReference>
<feature type="domain" description="Response regulatory" evidence="3">
    <location>
        <begin position="285"/>
        <end position="401"/>
    </location>
</feature>
<dbReference type="PIRSF" id="PIRSF005897">
    <property type="entry name" value="RR_PatA"/>
    <property type="match status" value="1"/>
</dbReference>
<proteinExistence type="predicted"/>
<dbReference type="InterPro" id="IPR024186">
    <property type="entry name" value="Sig_transdc_resp-reg_PatA"/>
</dbReference>
<dbReference type="Proteomes" id="UP000757435">
    <property type="component" value="Unassembled WGS sequence"/>
</dbReference>
<dbReference type="AlphaFoldDB" id="A0A951QEX3"/>
<organism evidence="4 5">
    <name type="scientific">Drouetiella hepatica Uher 2000/2452</name>
    <dbReference type="NCBI Taxonomy" id="904376"/>
    <lineage>
        <taxon>Bacteria</taxon>
        <taxon>Bacillati</taxon>
        <taxon>Cyanobacteriota</taxon>
        <taxon>Cyanophyceae</taxon>
        <taxon>Oculatellales</taxon>
        <taxon>Oculatellaceae</taxon>
        <taxon>Drouetiella</taxon>
    </lineage>
</organism>
<dbReference type="Pfam" id="PF00072">
    <property type="entry name" value="Response_reg"/>
    <property type="match status" value="1"/>
</dbReference>
<accession>A0A951QEX3</accession>
<dbReference type="GO" id="GO:0000160">
    <property type="term" value="P:phosphorelay signal transduction system"/>
    <property type="evidence" value="ECO:0007669"/>
    <property type="project" value="InterPro"/>
</dbReference>
<dbReference type="Pfam" id="PF14332">
    <property type="entry name" value="DUF4388"/>
    <property type="match status" value="1"/>
</dbReference>
<dbReference type="SUPFAM" id="SSF52172">
    <property type="entry name" value="CheY-like"/>
    <property type="match status" value="1"/>
</dbReference>
<dbReference type="InterPro" id="IPR050595">
    <property type="entry name" value="Bact_response_regulator"/>
</dbReference>
<comment type="caution">
    <text evidence="4">The sequence shown here is derived from an EMBL/GenBank/DDBJ whole genome shotgun (WGS) entry which is preliminary data.</text>
</comment>
<feature type="modified residue" description="4-aspartylphosphate" evidence="2">
    <location>
        <position position="334"/>
    </location>
</feature>
<evidence type="ECO:0000313" key="4">
    <source>
        <dbReference type="EMBL" id="MBW4660540.1"/>
    </source>
</evidence>
<dbReference type="Gene3D" id="3.40.50.2300">
    <property type="match status" value="1"/>
</dbReference>
<keyword evidence="1 2" id="KW-0597">Phosphoprotein</keyword>
<evidence type="ECO:0000256" key="2">
    <source>
        <dbReference type="PROSITE-ProRule" id="PRU00169"/>
    </source>
</evidence>
<dbReference type="PROSITE" id="PS50110">
    <property type="entry name" value="RESPONSE_REGULATORY"/>
    <property type="match status" value="1"/>
</dbReference>